<dbReference type="PANTHER" id="PTHR13420:SF7">
    <property type="entry name" value="UPF0235 PROTEIN C15ORF40"/>
    <property type="match status" value="1"/>
</dbReference>
<dbReference type="Gene3D" id="3.30.1200.10">
    <property type="entry name" value="YggU-like"/>
    <property type="match status" value="1"/>
</dbReference>
<accession>A0A1G5IID1</accession>
<dbReference type="RefSeq" id="WP_092213870.1">
    <property type="nucleotide sequence ID" value="NZ_FMUX01000020.1"/>
</dbReference>
<dbReference type="PANTHER" id="PTHR13420">
    <property type="entry name" value="UPF0235 PROTEIN C15ORF40"/>
    <property type="match status" value="1"/>
</dbReference>
<name>A0A1G5IID1_9BACT</name>
<protein>
    <recommendedName>
        <fullName evidence="2">UPF0235 protein SAMN05216233_12036</fullName>
    </recommendedName>
</protein>
<dbReference type="Pfam" id="PF02594">
    <property type="entry name" value="DUF167"/>
    <property type="match status" value="1"/>
</dbReference>
<dbReference type="Proteomes" id="UP000198870">
    <property type="component" value="Unassembled WGS sequence"/>
</dbReference>
<evidence type="ECO:0000256" key="1">
    <source>
        <dbReference type="ARBA" id="ARBA00010364"/>
    </source>
</evidence>
<sequence>MFAVEEKKGDLFFRIFVQPKSSKNMVAGIHGDALKVKITAPPVDGAANAMCIKYFSKFLEVSKSSIEIVSGQTGRNKRVRVVLSDTPGDEVKRRNIVKLLTSYS</sequence>
<dbReference type="GO" id="GO:0005737">
    <property type="term" value="C:cytoplasm"/>
    <property type="evidence" value="ECO:0007669"/>
    <property type="project" value="TreeGrafter"/>
</dbReference>
<dbReference type="NCBIfam" id="TIGR00251">
    <property type="entry name" value="DUF167 family protein"/>
    <property type="match status" value="1"/>
</dbReference>
<evidence type="ECO:0000313" key="4">
    <source>
        <dbReference type="Proteomes" id="UP000198870"/>
    </source>
</evidence>
<keyword evidence="4" id="KW-1185">Reference proteome</keyword>
<dbReference type="HAMAP" id="MF_00634">
    <property type="entry name" value="UPF0235"/>
    <property type="match status" value="1"/>
</dbReference>
<dbReference type="AlphaFoldDB" id="A0A1G5IID1"/>
<reference evidence="3 4" key="1">
    <citation type="submission" date="2016-10" db="EMBL/GenBank/DDBJ databases">
        <authorList>
            <person name="de Groot N.N."/>
        </authorList>
    </citation>
    <scope>NUCLEOTIDE SEQUENCE [LARGE SCALE GENOMIC DNA]</scope>
    <source>
        <strain evidence="3 4">AA1</strain>
    </source>
</reference>
<dbReference type="InterPro" id="IPR003746">
    <property type="entry name" value="DUF167"/>
</dbReference>
<dbReference type="SMART" id="SM01152">
    <property type="entry name" value="DUF167"/>
    <property type="match status" value="1"/>
</dbReference>
<comment type="similarity">
    <text evidence="1 2">Belongs to the UPF0235 family.</text>
</comment>
<organism evidence="3 4">
    <name type="scientific">Desulfoluna spongiiphila</name>
    <dbReference type="NCBI Taxonomy" id="419481"/>
    <lineage>
        <taxon>Bacteria</taxon>
        <taxon>Pseudomonadati</taxon>
        <taxon>Thermodesulfobacteriota</taxon>
        <taxon>Desulfobacteria</taxon>
        <taxon>Desulfobacterales</taxon>
        <taxon>Desulfolunaceae</taxon>
        <taxon>Desulfoluna</taxon>
    </lineage>
</organism>
<dbReference type="SUPFAM" id="SSF69786">
    <property type="entry name" value="YggU-like"/>
    <property type="match status" value="1"/>
</dbReference>
<dbReference type="STRING" id="419481.SAMN05216233_12036"/>
<proteinExistence type="inferred from homology"/>
<dbReference type="OrthoDB" id="9800587at2"/>
<dbReference type="InterPro" id="IPR036591">
    <property type="entry name" value="YggU-like_sf"/>
</dbReference>
<dbReference type="EMBL" id="FMUX01000020">
    <property type="protein sequence ID" value="SCY75747.1"/>
    <property type="molecule type" value="Genomic_DNA"/>
</dbReference>
<evidence type="ECO:0000313" key="3">
    <source>
        <dbReference type="EMBL" id="SCY75747.1"/>
    </source>
</evidence>
<evidence type="ECO:0000256" key="2">
    <source>
        <dbReference type="HAMAP-Rule" id="MF_00634"/>
    </source>
</evidence>
<gene>
    <name evidence="3" type="ORF">SAMN05216233_12036</name>
</gene>